<comment type="subcellular location">
    <subcellularLocation>
        <location evidence="1">Membrane</location>
    </subcellularLocation>
</comment>
<comment type="caution">
    <text evidence="6">The sequence shown here is derived from an EMBL/GenBank/DDBJ whole genome shotgun (WGS) entry which is preliminary data.</text>
</comment>
<keyword evidence="4" id="KW-1133">Transmembrane helix</keyword>
<dbReference type="PROSITE" id="PS51178">
    <property type="entry name" value="PASTA"/>
    <property type="match status" value="1"/>
</dbReference>
<dbReference type="Gene3D" id="3.30.10.20">
    <property type="match status" value="1"/>
</dbReference>
<accession>A0ABT8KPH2</accession>
<dbReference type="InterPro" id="IPR050515">
    <property type="entry name" value="Beta-lactam/transpept"/>
</dbReference>
<dbReference type="InterPro" id="IPR036138">
    <property type="entry name" value="PBP_dimer_sf"/>
</dbReference>
<sequence length="700" mass="78819">MNIKRAILIRARLAFLAVFIFAVAIIVRIVRVQYVEGDQWKQMAEDIGLQYRTVKATRGNIYSDNGSLLATSLPFFRVAFDPYIAQGDSFRHGLDSLSLLLSKHFKEGDKEYYKRKIKTARSSKKRYLLLSTKKINYRERKMMSRWPIFRQGRLKGGVIFEKVDKRFRPFTGLGFRTIGYLNEDNYGAGLEYSFNDKLAGRDGKALYQKIAGGNWKPVNDGSEVPSVDGLDIETTIDINLQDITSDALIRGLQNLQADYGCAVIMEVETGEIKAIANLKRYVRGERIDYREIYNYAVQDATEPGSTFKLASMIALLEDSNVRLTDTINAGDGKFQYYDRIMPDDKYGGYGKITVKQAFEKSSNIAVSKMVNTHFGSNPHKFIKYLDRFGLTRPIGFQLIGEGVPYIKTPEDKTWSGTTLPWMSIGHELHMTPLQTLTFFNAIANNGKMIRPIIVKRVSKAGKTIDSYTSSVITKKVCSKSTLEKVKVLLEGVVENGTASNIKNSYYKIAGKTGTSKKVKKGGGYKREYYTSFAGYFPARNPRYSCIVVIDNPKGYKQYGSDVAAPVFKEIADKIYALDIQMQEAMAGDWERPSGIFPVIRAGNQEDLKLLCNELGISNHSQTDEAWVKSQRSNLAVKWRPNRIHPYTVPDVVGMTLRDAIYVLENNGLQVLFKGKGRVTEQSISPGKKVTKGNRITLKLG</sequence>
<keyword evidence="2" id="KW-0378">Hydrolase</keyword>
<keyword evidence="2" id="KW-0121">Carboxypeptidase</keyword>
<keyword evidence="7" id="KW-1185">Reference proteome</keyword>
<dbReference type="InterPro" id="IPR001460">
    <property type="entry name" value="PCN-bd_Tpept"/>
</dbReference>
<protein>
    <submittedName>
        <fullName evidence="6">Penicillin-binding protein</fullName>
    </submittedName>
</protein>
<dbReference type="RefSeq" id="WP_346751455.1">
    <property type="nucleotide sequence ID" value="NZ_JAUJEA010000002.1"/>
</dbReference>
<dbReference type="SMART" id="SM00740">
    <property type="entry name" value="PASTA"/>
    <property type="match status" value="1"/>
</dbReference>
<evidence type="ECO:0000256" key="3">
    <source>
        <dbReference type="ARBA" id="ARBA00023136"/>
    </source>
</evidence>
<evidence type="ECO:0000256" key="1">
    <source>
        <dbReference type="ARBA" id="ARBA00004370"/>
    </source>
</evidence>
<reference evidence="6" key="1">
    <citation type="submission" date="2023-06" db="EMBL/GenBank/DDBJ databases">
        <title>Genomic of Parafulvivirga corallium.</title>
        <authorList>
            <person name="Wang G."/>
        </authorList>
    </citation>
    <scope>NUCLEOTIDE SEQUENCE</scope>
    <source>
        <strain evidence="6">BMA10</strain>
    </source>
</reference>
<dbReference type="CDD" id="cd06575">
    <property type="entry name" value="PASTA_Pbp2x-like_2"/>
    <property type="match status" value="1"/>
</dbReference>
<dbReference type="InterPro" id="IPR005543">
    <property type="entry name" value="PASTA_dom"/>
</dbReference>
<keyword evidence="2" id="KW-0645">Protease</keyword>
<evidence type="ECO:0000256" key="4">
    <source>
        <dbReference type="SAM" id="Phobius"/>
    </source>
</evidence>
<name>A0ABT8KPH2_9BACT</name>
<dbReference type="Pfam" id="PF03793">
    <property type="entry name" value="PASTA"/>
    <property type="match status" value="1"/>
</dbReference>
<dbReference type="Pfam" id="PF00905">
    <property type="entry name" value="Transpeptidase"/>
    <property type="match status" value="1"/>
</dbReference>
<dbReference type="Pfam" id="PF03717">
    <property type="entry name" value="PBP_dimer"/>
    <property type="match status" value="1"/>
</dbReference>
<feature type="transmembrane region" description="Helical" evidence="4">
    <location>
        <begin position="12"/>
        <end position="30"/>
    </location>
</feature>
<dbReference type="PANTHER" id="PTHR30627">
    <property type="entry name" value="PEPTIDOGLYCAN D,D-TRANSPEPTIDASE"/>
    <property type="match status" value="1"/>
</dbReference>
<keyword evidence="4" id="KW-0812">Transmembrane</keyword>
<proteinExistence type="predicted"/>
<dbReference type="EMBL" id="JAUJEA010000002">
    <property type="protein sequence ID" value="MDN5201435.1"/>
    <property type="molecule type" value="Genomic_DNA"/>
</dbReference>
<evidence type="ECO:0000313" key="7">
    <source>
        <dbReference type="Proteomes" id="UP001172082"/>
    </source>
</evidence>
<organism evidence="6 7">
    <name type="scientific">Splendidivirga corallicola</name>
    <dbReference type="NCBI Taxonomy" id="3051826"/>
    <lineage>
        <taxon>Bacteria</taxon>
        <taxon>Pseudomonadati</taxon>
        <taxon>Bacteroidota</taxon>
        <taxon>Cytophagia</taxon>
        <taxon>Cytophagales</taxon>
        <taxon>Splendidivirgaceae</taxon>
        <taxon>Splendidivirga</taxon>
    </lineage>
</organism>
<dbReference type="InterPro" id="IPR005311">
    <property type="entry name" value="PBP_dimer"/>
</dbReference>
<dbReference type="PANTHER" id="PTHR30627:SF1">
    <property type="entry name" value="PEPTIDOGLYCAN D,D-TRANSPEPTIDASE FTSI"/>
    <property type="match status" value="1"/>
</dbReference>
<gene>
    <name evidence="6" type="ORF">QQ008_08685</name>
</gene>
<dbReference type="Gene3D" id="3.30.450.330">
    <property type="match status" value="1"/>
</dbReference>
<dbReference type="SUPFAM" id="SSF54184">
    <property type="entry name" value="Penicillin-binding protein 2x (pbp-2x), c-terminal domain"/>
    <property type="match status" value="1"/>
</dbReference>
<evidence type="ECO:0000259" key="5">
    <source>
        <dbReference type="PROSITE" id="PS51178"/>
    </source>
</evidence>
<dbReference type="Gene3D" id="3.90.1310.10">
    <property type="entry name" value="Penicillin-binding protein 2a (Domain 2)"/>
    <property type="match status" value="1"/>
</dbReference>
<feature type="domain" description="PASTA" evidence="5">
    <location>
        <begin position="642"/>
        <end position="700"/>
    </location>
</feature>
<keyword evidence="3 4" id="KW-0472">Membrane</keyword>
<dbReference type="Proteomes" id="UP001172082">
    <property type="component" value="Unassembled WGS sequence"/>
</dbReference>
<dbReference type="InterPro" id="IPR012338">
    <property type="entry name" value="Beta-lactam/transpept-like"/>
</dbReference>
<dbReference type="SUPFAM" id="SSF56519">
    <property type="entry name" value="Penicillin binding protein dimerisation domain"/>
    <property type="match status" value="1"/>
</dbReference>
<dbReference type="Gene3D" id="3.40.710.10">
    <property type="entry name" value="DD-peptidase/beta-lactamase superfamily"/>
    <property type="match status" value="1"/>
</dbReference>
<dbReference type="SUPFAM" id="SSF56601">
    <property type="entry name" value="beta-lactamase/transpeptidase-like"/>
    <property type="match status" value="1"/>
</dbReference>
<evidence type="ECO:0000313" key="6">
    <source>
        <dbReference type="EMBL" id="MDN5201435.1"/>
    </source>
</evidence>
<evidence type="ECO:0000256" key="2">
    <source>
        <dbReference type="ARBA" id="ARBA00022645"/>
    </source>
</evidence>